<dbReference type="InterPro" id="IPR051911">
    <property type="entry name" value="SDR_oxidoreductase"/>
</dbReference>
<evidence type="ECO:0000256" key="2">
    <source>
        <dbReference type="SAM" id="SignalP"/>
    </source>
</evidence>
<dbReference type="PANTHER" id="PTHR43976">
    <property type="entry name" value="SHORT CHAIN DEHYDROGENASE"/>
    <property type="match status" value="1"/>
</dbReference>
<feature type="signal peptide" evidence="2">
    <location>
        <begin position="1"/>
        <end position="29"/>
    </location>
</feature>
<keyword evidence="2" id="KW-0732">Signal</keyword>
<dbReference type="KEGG" id="sgi:SGRAN_1819"/>
<dbReference type="InterPro" id="IPR002347">
    <property type="entry name" value="SDR_fam"/>
</dbReference>
<dbReference type="CDD" id="cd05374">
    <property type="entry name" value="17beta-HSD-like_SDR_c"/>
    <property type="match status" value="1"/>
</dbReference>
<dbReference type="Pfam" id="PF00106">
    <property type="entry name" value="adh_short"/>
    <property type="match status" value="1"/>
</dbReference>
<dbReference type="AlphaFoldDB" id="A0AA86L3R3"/>
<dbReference type="PROSITE" id="PS51318">
    <property type="entry name" value="TAT"/>
    <property type="match status" value="1"/>
</dbReference>
<proteinExistence type="inferred from homology"/>
<keyword evidence="4" id="KW-1185">Reference proteome</keyword>
<dbReference type="RefSeq" id="WP_067182837.1">
    <property type="nucleotide sequence ID" value="NZ_CP012199.1"/>
</dbReference>
<dbReference type="EC" id="1.1.1.62" evidence="3"/>
<feature type="chain" id="PRO_5041732203" evidence="2">
    <location>
        <begin position="30"/>
        <end position="331"/>
    </location>
</feature>
<organism evidence="3 4">
    <name type="scientific">Sphingopyxis granuli</name>
    <dbReference type="NCBI Taxonomy" id="267128"/>
    <lineage>
        <taxon>Bacteria</taxon>
        <taxon>Pseudomonadati</taxon>
        <taxon>Pseudomonadota</taxon>
        <taxon>Alphaproteobacteria</taxon>
        <taxon>Sphingomonadales</taxon>
        <taxon>Sphingomonadaceae</taxon>
        <taxon>Sphingopyxis</taxon>
    </lineage>
</organism>
<evidence type="ECO:0000313" key="4">
    <source>
        <dbReference type="Proteomes" id="UP000058599"/>
    </source>
</evidence>
<dbReference type="SUPFAM" id="SSF51735">
    <property type="entry name" value="NAD(P)-binding Rossmann-fold domains"/>
    <property type="match status" value="1"/>
</dbReference>
<dbReference type="Gene3D" id="3.40.50.720">
    <property type="entry name" value="NAD(P)-binding Rossmann-like Domain"/>
    <property type="match status" value="1"/>
</dbReference>
<dbReference type="EMBL" id="CP012199">
    <property type="protein sequence ID" value="AMG74197.1"/>
    <property type="molecule type" value="Genomic_DNA"/>
</dbReference>
<dbReference type="GO" id="GO:0004303">
    <property type="term" value="F:estradiol 17-beta-dehydrogenase [NAD(P)+] activity"/>
    <property type="evidence" value="ECO:0007669"/>
    <property type="project" value="UniProtKB-EC"/>
</dbReference>
<gene>
    <name evidence="3" type="ORF">SGRAN_1819</name>
</gene>
<evidence type="ECO:0000313" key="3">
    <source>
        <dbReference type="EMBL" id="AMG74197.1"/>
    </source>
</evidence>
<dbReference type="PROSITE" id="PS00061">
    <property type="entry name" value="ADH_SHORT"/>
    <property type="match status" value="1"/>
</dbReference>
<name>A0AA86L3R3_9SPHN</name>
<keyword evidence="3" id="KW-0560">Oxidoreductase</keyword>
<dbReference type="InterPro" id="IPR006311">
    <property type="entry name" value="TAT_signal"/>
</dbReference>
<dbReference type="PRINTS" id="PR00080">
    <property type="entry name" value="SDRFAMILY"/>
</dbReference>
<protein>
    <submittedName>
        <fullName evidence="3">Short-chain dehydrogenase/reductase SDR</fullName>
        <ecNumber evidence="3">1.1.1.62</ecNumber>
    </submittedName>
</protein>
<dbReference type="InterPro" id="IPR036291">
    <property type="entry name" value="NAD(P)-bd_dom_sf"/>
</dbReference>
<dbReference type="PRINTS" id="PR00081">
    <property type="entry name" value="GDHRDH"/>
</dbReference>
<dbReference type="InterPro" id="IPR020904">
    <property type="entry name" value="Sc_DH/Rdtase_CS"/>
</dbReference>
<sequence length="331" mass="34772">MPDRNRPARRDLIAGAAALAATAPTLLHAAAPTALPSLTGRTVLITGTSSGFGRIGALHYARLGAKVIATMRNLPRPEADTLAAEAAKEKLDLHIVEIDVTSDDSVAAGTASALEAAGGRIDTLINNAGVGISGPIEVQDMEATHLAFNTNVIGMQRMIRALLPQMRAARAGQIVNISSQLGRVIVPGGGHYSATKFAVEALSEQLAYELVPHGIEVTIIQPGGYPTRVWQNRNVYTGALKERSDPERLAAYEPFTRGMGTEDGSGRSADPADVPRAIAEIMAMPAGTRPLRRAVHPGPKPQEAINRVAAEVQVAWLGGSPLGPLIRAVHD</sequence>
<reference evidence="3 4" key="1">
    <citation type="journal article" date="2016" name="BMC Genomics">
        <title>Genomic analysis of the nitrate-respiring Sphingopyxis granuli (formerly Sphingomonas macrogoltabida) strain TFA.</title>
        <authorList>
            <person name="Garcia-Romero I."/>
            <person name="Perez-Pulido A.J."/>
            <person name="Gonzalez-Flores Y.E."/>
            <person name="Reyes-Ramirez F."/>
            <person name="Santero E."/>
            <person name="Floriano B."/>
        </authorList>
    </citation>
    <scope>NUCLEOTIDE SEQUENCE [LARGE SCALE GENOMIC DNA]</scope>
    <source>
        <strain evidence="3 4">TFA</strain>
    </source>
</reference>
<evidence type="ECO:0000256" key="1">
    <source>
        <dbReference type="RuleBase" id="RU000363"/>
    </source>
</evidence>
<comment type="similarity">
    <text evidence="1">Belongs to the short-chain dehydrogenases/reductases (SDR) family.</text>
</comment>
<dbReference type="PANTHER" id="PTHR43976:SF9">
    <property type="entry name" value="OXIDOREDUCTASE"/>
    <property type="match status" value="1"/>
</dbReference>
<accession>A0AA86L3R3</accession>
<dbReference type="Proteomes" id="UP000058599">
    <property type="component" value="Chromosome"/>
</dbReference>